<evidence type="ECO:0000259" key="1">
    <source>
        <dbReference type="PROSITE" id="PS51819"/>
    </source>
</evidence>
<dbReference type="AlphaFoldDB" id="A0A7W6NJ76"/>
<proteinExistence type="predicted"/>
<feature type="domain" description="VOC" evidence="1">
    <location>
        <begin position="2"/>
        <end position="119"/>
    </location>
</feature>
<dbReference type="RefSeq" id="WP_183364211.1">
    <property type="nucleotide sequence ID" value="NZ_JACIEZ010000001.1"/>
</dbReference>
<dbReference type="SUPFAM" id="SSF54593">
    <property type="entry name" value="Glyoxalase/Bleomycin resistance protein/Dihydroxybiphenyl dioxygenase"/>
    <property type="match status" value="1"/>
</dbReference>
<dbReference type="InterPro" id="IPR029068">
    <property type="entry name" value="Glyas_Bleomycin-R_OHBP_Dase"/>
</dbReference>
<keyword evidence="3" id="KW-1185">Reference proteome</keyword>
<keyword evidence="2" id="KW-0560">Oxidoreductase</keyword>
<dbReference type="InterPro" id="IPR004360">
    <property type="entry name" value="Glyas_Fos-R_dOase_dom"/>
</dbReference>
<dbReference type="PIRSF" id="PIRSF039020">
    <property type="entry name" value="EhpR"/>
    <property type="match status" value="1"/>
</dbReference>
<dbReference type="Pfam" id="PF00903">
    <property type="entry name" value="Glyoxalase"/>
    <property type="match status" value="1"/>
</dbReference>
<protein>
    <submittedName>
        <fullName evidence="2">Catechol 2,3-dioxygenase-like lactoylglutathione lyase family enzyme</fullName>
    </submittedName>
</protein>
<accession>A0A7W6NJ76</accession>
<reference evidence="2 3" key="1">
    <citation type="submission" date="2020-08" db="EMBL/GenBank/DDBJ databases">
        <title>Genomic Encyclopedia of Type Strains, Phase IV (KMG-IV): sequencing the most valuable type-strain genomes for metagenomic binning, comparative biology and taxonomic classification.</title>
        <authorList>
            <person name="Goeker M."/>
        </authorList>
    </citation>
    <scope>NUCLEOTIDE SEQUENCE [LARGE SCALE GENOMIC DNA]</scope>
    <source>
        <strain evidence="2 3">DSM 29853</strain>
    </source>
</reference>
<name>A0A7W6NJ76_9HYPH</name>
<evidence type="ECO:0000313" key="2">
    <source>
        <dbReference type="EMBL" id="MBB4063007.1"/>
    </source>
</evidence>
<dbReference type="GO" id="GO:0051213">
    <property type="term" value="F:dioxygenase activity"/>
    <property type="evidence" value="ECO:0007669"/>
    <property type="project" value="UniProtKB-KW"/>
</dbReference>
<dbReference type="PROSITE" id="PS51819">
    <property type="entry name" value="VOC"/>
    <property type="match status" value="1"/>
</dbReference>
<dbReference type="InterPro" id="IPR037523">
    <property type="entry name" value="VOC_core"/>
</dbReference>
<organism evidence="2 3">
    <name type="scientific">Gellertiella hungarica</name>
    <dbReference type="NCBI Taxonomy" id="1572859"/>
    <lineage>
        <taxon>Bacteria</taxon>
        <taxon>Pseudomonadati</taxon>
        <taxon>Pseudomonadota</taxon>
        <taxon>Alphaproteobacteria</taxon>
        <taxon>Hyphomicrobiales</taxon>
        <taxon>Rhizobiaceae</taxon>
        <taxon>Gellertiella</taxon>
    </lineage>
</organism>
<sequence length="121" mass="13144">MKLDMTILYVTDVAGSTDFFQKALGLPPAEVSPGFALFLVPGGVKLGLWKRDAVKPAVNGPGLSCELVLHVDEEHEVERLHDGWKAQGLAIVDPPTRREFGYSFTAEGPDGERLRVLKAEG</sequence>
<keyword evidence="2" id="KW-0223">Dioxygenase</keyword>
<dbReference type="InterPro" id="IPR026275">
    <property type="entry name" value="Glyoxalase/dOase/EhpR"/>
</dbReference>
<gene>
    <name evidence="2" type="ORF">GGR23_000168</name>
</gene>
<evidence type="ECO:0000313" key="3">
    <source>
        <dbReference type="Proteomes" id="UP000528286"/>
    </source>
</evidence>
<dbReference type="EMBL" id="JACIEZ010000001">
    <property type="protein sequence ID" value="MBB4063007.1"/>
    <property type="molecule type" value="Genomic_DNA"/>
</dbReference>
<dbReference type="Gene3D" id="3.10.180.10">
    <property type="entry name" value="2,3-Dihydroxybiphenyl 1,2-Dioxygenase, domain 1"/>
    <property type="match status" value="1"/>
</dbReference>
<keyword evidence="2" id="KW-0456">Lyase</keyword>
<comment type="caution">
    <text evidence="2">The sequence shown here is derived from an EMBL/GenBank/DDBJ whole genome shotgun (WGS) entry which is preliminary data.</text>
</comment>
<dbReference type="GO" id="GO:0016829">
    <property type="term" value="F:lyase activity"/>
    <property type="evidence" value="ECO:0007669"/>
    <property type="project" value="UniProtKB-KW"/>
</dbReference>
<dbReference type="Proteomes" id="UP000528286">
    <property type="component" value="Unassembled WGS sequence"/>
</dbReference>